<name>A0A7X0CFT4_9BURK</name>
<gene>
    <name evidence="2" type="ORF">HD842_003600</name>
</gene>
<dbReference type="EMBL" id="JACHBX010000004">
    <property type="protein sequence ID" value="MBB6135433.1"/>
    <property type="molecule type" value="Genomic_DNA"/>
</dbReference>
<dbReference type="InterPro" id="IPR037883">
    <property type="entry name" value="Knr4/Smi1-like_sf"/>
</dbReference>
<accession>A0A7X0CFT4</accession>
<reference evidence="2 3" key="1">
    <citation type="submission" date="2020-08" db="EMBL/GenBank/DDBJ databases">
        <title>The Agave Microbiome: Exploring the role of microbial communities in plant adaptations to desert environments.</title>
        <authorList>
            <person name="Partida-Martinez L.P."/>
        </authorList>
    </citation>
    <scope>NUCLEOTIDE SEQUENCE [LARGE SCALE GENOMIC DNA]</scope>
    <source>
        <strain evidence="2 3">AT3.2</strain>
    </source>
</reference>
<dbReference type="SMART" id="SM00860">
    <property type="entry name" value="SMI1_KNR4"/>
    <property type="match status" value="1"/>
</dbReference>
<evidence type="ECO:0000259" key="1">
    <source>
        <dbReference type="SMART" id="SM00860"/>
    </source>
</evidence>
<dbReference type="Pfam" id="PF14568">
    <property type="entry name" value="SUKH_6"/>
    <property type="match status" value="1"/>
</dbReference>
<dbReference type="InterPro" id="IPR018958">
    <property type="entry name" value="Knr4/Smi1-like_dom"/>
</dbReference>
<dbReference type="Gene3D" id="3.40.1580.10">
    <property type="entry name" value="SMI1/KNR4-like"/>
    <property type="match status" value="1"/>
</dbReference>
<sequence length="175" mass="19556">MKTLEEILSPPAICAEEDWQAWARVEERLGTRLPADYKAFIDAFGLGSIDSFIWIFSPFTRNQYVSLERKLEVVGDVLAQLAQCGEQIPFLYFPAPGGLFPFGSTDNGDSLYWKTDGEPDLWPVVVNEARGPHWEMYNLSMTAFLSQVLSGELVCTVFPDDIPSHSPTFKAADDA</sequence>
<dbReference type="Proteomes" id="UP000540787">
    <property type="component" value="Unassembled WGS sequence"/>
</dbReference>
<dbReference type="RefSeq" id="WP_183556108.1">
    <property type="nucleotide sequence ID" value="NZ_JACHBX010000004.1"/>
</dbReference>
<evidence type="ECO:0000313" key="3">
    <source>
        <dbReference type="Proteomes" id="UP000540787"/>
    </source>
</evidence>
<evidence type="ECO:0000313" key="2">
    <source>
        <dbReference type="EMBL" id="MBB6135433.1"/>
    </source>
</evidence>
<dbReference type="AlphaFoldDB" id="A0A7X0CFT4"/>
<proteinExistence type="predicted"/>
<keyword evidence="3" id="KW-1185">Reference proteome</keyword>
<feature type="domain" description="Knr4/Smi1-like" evidence="1">
    <location>
        <begin position="14"/>
        <end position="147"/>
    </location>
</feature>
<organism evidence="2 3">
    <name type="scientific">Massilia aurea</name>
    <dbReference type="NCBI Taxonomy" id="373040"/>
    <lineage>
        <taxon>Bacteria</taxon>
        <taxon>Pseudomonadati</taxon>
        <taxon>Pseudomonadota</taxon>
        <taxon>Betaproteobacteria</taxon>
        <taxon>Burkholderiales</taxon>
        <taxon>Oxalobacteraceae</taxon>
        <taxon>Telluria group</taxon>
        <taxon>Massilia</taxon>
    </lineage>
</organism>
<comment type="caution">
    <text evidence="2">The sequence shown here is derived from an EMBL/GenBank/DDBJ whole genome shotgun (WGS) entry which is preliminary data.</text>
</comment>
<dbReference type="SUPFAM" id="SSF160631">
    <property type="entry name" value="SMI1/KNR4-like"/>
    <property type="match status" value="1"/>
</dbReference>
<protein>
    <recommendedName>
        <fullName evidence="1">Knr4/Smi1-like domain-containing protein</fullName>
    </recommendedName>
</protein>